<evidence type="ECO:0000256" key="1">
    <source>
        <dbReference type="ARBA" id="ARBA00006987"/>
    </source>
</evidence>
<sequence length="325" mass="33692">MNARPVRKPRSVAWVSVLACALATAACGGATAQQAYPTRDVQLIVPYPAGSAIDTTARALADTVNEQRKLGKRLQVVNRAGGAGLVGTTAVLKANKAGYTIGLVPDGPMTLIPHTEKVSYDPEAATVLSEATTSPVLFAVPGDSPYKTLGDLVAAAKARPGAVTIAEGPLNYAVPAKKFEQLTGTQFKHVKFDGDQATTTALLGGNVDVGVMQLAGAKAQLTSKKLRAIGIATAERVDLAPDIPTFTEQKIQLQWEAYNVVVAPKGLPAEAQKKLSDAFTAAIKSPKFTQTARNLGLVVSGADGKAAKARLSQKSTAAKSLLPLG</sequence>
<name>A0A1I5F5I6_9ACTN</name>
<dbReference type="eggNOG" id="COG3181">
    <property type="taxonomic scope" value="Bacteria"/>
</dbReference>
<dbReference type="InParanoid" id="A0A1I5F5I6"/>
<dbReference type="Pfam" id="PF03401">
    <property type="entry name" value="TctC"/>
    <property type="match status" value="1"/>
</dbReference>
<evidence type="ECO:0000256" key="2">
    <source>
        <dbReference type="SAM" id="SignalP"/>
    </source>
</evidence>
<dbReference type="STRING" id="1993.SAMN04489713_104438"/>
<dbReference type="PANTHER" id="PTHR42928">
    <property type="entry name" value="TRICARBOXYLATE-BINDING PROTEIN"/>
    <property type="match status" value="1"/>
</dbReference>
<proteinExistence type="inferred from homology"/>
<dbReference type="CDD" id="cd07012">
    <property type="entry name" value="PBP2_Bug_TTT"/>
    <property type="match status" value="1"/>
</dbReference>
<dbReference type="SUPFAM" id="SSF53850">
    <property type="entry name" value="Periplasmic binding protein-like II"/>
    <property type="match status" value="1"/>
</dbReference>
<gene>
    <name evidence="3" type="ORF">SAMN04489713_104438</name>
</gene>
<evidence type="ECO:0000313" key="3">
    <source>
        <dbReference type="EMBL" id="SFO19015.1"/>
    </source>
</evidence>
<feature type="chain" id="PRO_5010238788" evidence="2">
    <location>
        <begin position="33"/>
        <end position="325"/>
    </location>
</feature>
<keyword evidence="3" id="KW-0675">Receptor</keyword>
<dbReference type="PROSITE" id="PS51257">
    <property type="entry name" value="PROKAR_LIPOPROTEIN"/>
    <property type="match status" value="1"/>
</dbReference>
<comment type="similarity">
    <text evidence="1">Belongs to the UPF0065 (bug) family.</text>
</comment>
<dbReference type="InterPro" id="IPR042100">
    <property type="entry name" value="Bug_dom1"/>
</dbReference>
<dbReference type="Gene3D" id="3.40.190.150">
    <property type="entry name" value="Bordetella uptake gene, domain 1"/>
    <property type="match status" value="1"/>
</dbReference>
<protein>
    <submittedName>
        <fullName evidence="3">Tripartite-type tricarboxylate transporter, receptor component TctC</fullName>
    </submittedName>
</protein>
<organism evidence="3 4">
    <name type="scientific">Actinomadura madurae</name>
    <dbReference type="NCBI Taxonomy" id="1993"/>
    <lineage>
        <taxon>Bacteria</taxon>
        <taxon>Bacillati</taxon>
        <taxon>Actinomycetota</taxon>
        <taxon>Actinomycetes</taxon>
        <taxon>Streptosporangiales</taxon>
        <taxon>Thermomonosporaceae</taxon>
        <taxon>Actinomadura</taxon>
    </lineage>
</organism>
<evidence type="ECO:0000313" key="4">
    <source>
        <dbReference type="Proteomes" id="UP000183413"/>
    </source>
</evidence>
<dbReference type="Proteomes" id="UP000183413">
    <property type="component" value="Unassembled WGS sequence"/>
</dbReference>
<feature type="signal peptide" evidence="2">
    <location>
        <begin position="1"/>
        <end position="32"/>
    </location>
</feature>
<dbReference type="PIRSF" id="PIRSF017082">
    <property type="entry name" value="YflP"/>
    <property type="match status" value="1"/>
</dbReference>
<dbReference type="AlphaFoldDB" id="A0A1I5F5I6"/>
<dbReference type="RefSeq" id="WP_081842338.1">
    <property type="nucleotide sequence ID" value="NZ_FOVH01000004.1"/>
</dbReference>
<accession>A0A1I5F5I6</accession>
<dbReference type="InterPro" id="IPR005064">
    <property type="entry name" value="BUG"/>
</dbReference>
<dbReference type="Gene3D" id="3.40.190.10">
    <property type="entry name" value="Periplasmic binding protein-like II"/>
    <property type="match status" value="1"/>
</dbReference>
<keyword evidence="4" id="KW-1185">Reference proteome</keyword>
<dbReference type="EMBL" id="FOVH01000004">
    <property type="protein sequence ID" value="SFO19015.1"/>
    <property type="molecule type" value="Genomic_DNA"/>
</dbReference>
<keyword evidence="2" id="KW-0732">Signal</keyword>
<reference evidence="3 4" key="1">
    <citation type="submission" date="2016-10" db="EMBL/GenBank/DDBJ databases">
        <authorList>
            <person name="de Groot N.N."/>
        </authorList>
    </citation>
    <scope>NUCLEOTIDE SEQUENCE [LARGE SCALE GENOMIC DNA]</scope>
    <source>
        <strain evidence="3 4">DSM 43067</strain>
    </source>
</reference>
<dbReference type="OrthoDB" id="9780943at2"/>
<dbReference type="PANTHER" id="PTHR42928:SF5">
    <property type="entry name" value="BLR1237 PROTEIN"/>
    <property type="match status" value="1"/>
</dbReference>